<feature type="domain" description="Glycosyl transferase family 1" evidence="3">
    <location>
        <begin position="109"/>
        <end position="266"/>
    </location>
</feature>
<dbReference type="PATRIC" id="fig|1447256.3.peg.1191"/>
<evidence type="ECO:0000259" key="3">
    <source>
        <dbReference type="Pfam" id="PF00534"/>
    </source>
</evidence>
<evidence type="ECO:0000256" key="2">
    <source>
        <dbReference type="SAM" id="Coils"/>
    </source>
</evidence>
<dbReference type="PANTHER" id="PTHR46401:SF2">
    <property type="entry name" value="GLYCOSYLTRANSFERASE WBBK-RELATED"/>
    <property type="match status" value="1"/>
</dbReference>
<proteinExistence type="predicted"/>
<evidence type="ECO:0000313" key="5">
    <source>
        <dbReference type="Proteomes" id="UP000035514"/>
    </source>
</evidence>
<feature type="coiled-coil region" evidence="2">
    <location>
        <begin position="251"/>
        <end position="278"/>
    </location>
</feature>
<dbReference type="Gene3D" id="3.40.50.2000">
    <property type="entry name" value="Glycogen Phosphorylase B"/>
    <property type="match status" value="2"/>
</dbReference>
<accession>A0A0G9K185</accession>
<name>A0A0G9K185_9BACT</name>
<reference evidence="4 5" key="1">
    <citation type="submission" date="2014-01" db="EMBL/GenBank/DDBJ databases">
        <title>Development of a Comparative Genomic Fingerprinting Assay for High Resolution Genotyping of Arcobacter butzleri.</title>
        <authorList>
            <person name="Webb A.L."/>
            <person name="Inglis G.D."/>
            <person name="Kruczkiewicz P."/>
            <person name="Selinger L.B."/>
            <person name="Taboada E.N."/>
        </authorList>
    </citation>
    <scope>NUCLEOTIDE SEQUENCE [LARGE SCALE GENOMIC DNA]</scope>
    <source>
        <strain evidence="4 5">L348</strain>
    </source>
</reference>
<evidence type="ECO:0000313" key="4">
    <source>
        <dbReference type="EMBL" id="KLE00282.1"/>
    </source>
</evidence>
<sequence>MKTTISYKTTNILIEKLKKQENIEVISNKGFFKKLFNNKKYADVYFHSGSLDEKSIKNIKNSKITIVNSFSIKNKILEELKISSERIEVIYPSININIENEDKIKTDFYKKFNIDFNTKLIFFTAKNFKTSGIKEFLDICSNLNYSNFKIIIAGDKRQIGSLQFSLPKYKKLEEKIILIDDYKNFDELFLVSDIFLLPTHNKSFATNILKAMFCKCVVFLSIKNDAKEVIDVFASMSSPTDATIAFKIDAILLDEKELENIKEQNNKLAKECSIENNLKRFNEEISNI</sequence>
<organism evidence="4 5">
    <name type="scientific">Aliarcobacter butzleri L348</name>
    <dbReference type="NCBI Taxonomy" id="1447256"/>
    <lineage>
        <taxon>Bacteria</taxon>
        <taxon>Pseudomonadati</taxon>
        <taxon>Campylobacterota</taxon>
        <taxon>Epsilonproteobacteria</taxon>
        <taxon>Campylobacterales</taxon>
        <taxon>Arcobacteraceae</taxon>
        <taxon>Aliarcobacter</taxon>
    </lineage>
</organism>
<dbReference type="EMBL" id="JAIQ01000086">
    <property type="protein sequence ID" value="KLE00282.1"/>
    <property type="molecule type" value="Genomic_DNA"/>
</dbReference>
<dbReference type="PANTHER" id="PTHR46401">
    <property type="entry name" value="GLYCOSYLTRANSFERASE WBBK-RELATED"/>
    <property type="match status" value="1"/>
</dbReference>
<evidence type="ECO:0000256" key="1">
    <source>
        <dbReference type="ARBA" id="ARBA00022679"/>
    </source>
</evidence>
<dbReference type="GO" id="GO:0016757">
    <property type="term" value="F:glycosyltransferase activity"/>
    <property type="evidence" value="ECO:0007669"/>
    <property type="project" value="InterPro"/>
</dbReference>
<dbReference type="Pfam" id="PF00534">
    <property type="entry name" value="Glycos_transf_1"/>
    <property type="match status" value="1"/>
</dbReference>
<comment type="caution">
    <text evidence="4">The sequence shown here is derived from an EMBL/GenBank/DDBJ whole genome shotgun (WGS) entry which is preliminary data.</text>
</comment>
<dbReference type="RefSeq" id="WP_046994171.1">
    <property type="nucleotide sequence ID" value="NZ_JAIQ01000086.1"/>
</dbReference>
<dbReference type="InterPro" id="IPR001296">
    <property type="entry name" value="Glyco_trans_1"/>
</dbReference>
<dbReference type="SUPFAM" id="SSF53756">
    <property type="entry name" value="UDP-Glycosyltransferase/glycogen phosphorylase"/>
    <property type="match status" value="1"/>
</dbReference>
<dbReference type="GO" id="GO:0009103">
    <property type="term" value="P:lipopolysaccharide biosynthetic process"/>
    <property type="evidence" value="ECO:0007669"/>
    <property type="project" value="TreeGrafter"/>
</dbReference>
<dbReference type="Proteomes" id="UP000035514">
    <property type="component" value="Unassembled WGS sequence"/>
</dbReference>
<keyword evidence="1" id="KW-0808">Transferase</keyword>
<dbReference type="AlphaFoldDB" id="A0A0G9K185"/>
<gene>
    <name evidence="4" type="ORF">AA20_06110</name>
</gene>
<protein>
    <recommendedName>
        <fullName evidence="3">Glycosyl transferase family 1 domain-containing protein</fullName>
    </recommendedName>
</protein>
<keyword evidence="2" id="KW-0175">Coiled coil</keyword>